<evidence type="ECO:0000313" key="3">
    <source>
        <dbReference type="Proteomes" id="UP000799757"/>
    </source>
</evidence>
<dbReference type="EMBL" id="MU002434">
    <property type="protein sequence ID" value="KAF2786611.1"/>
    <property type="molecule type" value="Genomic_DNA"/>
</dbReference>
<protein>
    <submittedName>
        <fullName evidence="2">Uncharacterized protein</fullName>
    </submittedName>
</protein>
<keyword evidence="3" id="KW-1185">Reference proteome</keyword>
<dbReference type="AlphaFoldDB" id="A0A6A6WRT0"/>
<dbReference type="OrthoDB" id="3666542at2759"/>
<reference evidence="2" key="1">
    <citation type="journal article" date="2020" name="Stud. Mycol.">
        <title>101 Dothideomycetes genomes: a test case for predicting lifestyles and emergence of pathogens.</title>
        <authorList>
            <person name="Haridas S."/>
            <person name="Albert R."/>
            <person name="Binder M."/>
            <person name="Bloem J."/>
            <person name="Labutti K."/>
            <person name="Salamov A."/>
            <person name="Andreopoulos B."/>
            <person name="Baker S."/>
            <person name="Barry K."/>
            <person name="Bills G."/>
            <person name="Bluhm B."/>
            <person name="Cannon C."/>
            <person name="Castanera R."/>
            <person name="Culley D."/>
            <person name="Daum C."/>
            <person name="Ezra D."/>
            <person name="Gonzalez J."/>
            <person name="Henrissat B."/>
            <person name="Kuo A."/>
            <person name="Liang C."/>
            <person name="Lipzen A."/>
            <person name="Lutzoni F."/>
            <person name="Magnuson J."/>
            <person name="Mondo S."/>
            <person name="Nolan M."/>
            <person name="Ohm R."/>
            <person name="Pangilinan J."/>
            <person name="Park H.-J."/>
            <person name="Ramirez L."/>
            <person name="Alfaro M."/>
            <person name="Sun H."/>
            <person name="Tritt A."/>
            <person name="Yoshinaga Y."/>
            <person name="Zwiers L.-H."/>
            <person name="Turgeon B."/>
            <person name="Goodwin S."/>
            <person name="Spatafora J."/>
            <person name="Crous P."/>
            <person name="Grigoriev I."/>
        </authorList>
    </citation>
    <scope>NUCLEOTIDE SEQUENCE</scope>
    <source>
        <strain evidence="2">CBS 109.77</strain>
    </source>
</reference>
<evidence type="ECO:0000256" key="1">
    <source>
        <dbReference type="SAM" id="MobiDB-lite"/>
    </source>
</evidence>
<feature type="compositionally biased region" description="Pro residues" evidence="1">
    <location>
        <begin position="234"/>
        <end position="253"/>
    </location>
</feature>
<gene>
    <name evidence="2" type="ORF">K505DRAFT_398465</name>
</gene>
<evidence type="ECO:0000313" key="2">
    <source>
        <dbReference type="EMBL" id="KAF2786611.1"/>
    </source>
</evidence>
<feature type="non-terminal residue" evidence="2">
    <location>
        <position position="253"/>
    </location>
</feature>
<feature type="region of interest" description="Disordered" evidence="1">
    <location>
        <begin position="225"/>
        <end position="253"/>
    </location>
</feature>
<sequence length="253" mass="28647">MAAIFGLQGSINPDTLTAEEKDKLRRVLALKIEGIAVGLRPKITIEEILTAAKPSSFPFDDSDGAHHAATLAGSFYYRDEIINNLLSKTDFKFWSFNALLSFFSSNVTPRYNFSSHFDSTRARLYMCAVAWDDGKETELERLYILACAEEAAKLPHPRFDQRRTVAREAFIRQFMESPSKYKVYKRSVDAYILRNMNKMMDEIQDAGQPENDKVAGLLSLLRALFRHGPNQPQAHPPQPQAHPPQPQAHPPQP</sequence>
<proteinExistence type="predicted"/>
<accession>A0A6A6WRT0</accession>
<organism evidence="2 3">
    <name type="scientific">Melanomma pulvis-pyrius CBS 109.77</name>
    <dbReference type="NCBI Taxonomy" id="1314802"/>
    <lineage>
        <taxon>Eukaryota</taxon>
        <taxon>Fungi</taxon>
        <taxon>Dikarya</taxon>
        <taxon>Ascomycota</taxon>
        <taxon>Pezizomycotina</taxon>
        <taxon>Dothideomycetes</taxon>
        <taxon>Pleosporomycetidae</taxon>
        <taxon>Pleosporales</taxon>
        <taxon>Melanommataceae</taxon>
        <taxon>Melanomma</taxon>
    </lineage>
</organism>
<dbReference type="Proteomes" id="UP000799757">
    <property type="component" value="Unassembled WGS sequence"/>
</dbReference>
<name>A0A6A6WRT0_9PLEO</name>